<organism evidence="3 4">
    <name type="scientific">Amblyomma americanum</name>
    <name type="common">Lone star tick</name>
    <dbReference type="NCBI Taxonomy" id="6943"/>
    <lineage>
        <taxon>Eukaryota</taxon>
        <taxon>Metazoa</taxon>
        <taxon>Ecdysozoa</taxon>
        <taxon>Arthropoda</taxon>
        <taxon>Chelicerata</taxon>
        <taxon>Arachnida</taxon>
        <taxon>Acari</taxon>
        <taxon>Parasitiformes</taxon>
        <taxon>Ixodida</taxon>
        <taxon>Ixodoidea</taxon>
        <taxon>Ixodidae</taxon>
        <taxon>Amblyomminae</taxon>
        <taxon>Amblyomma</taxon>
    </lineage>
</organism>
<gene>
    <name evidence="3" type="ORF">V5799_015874</name>
</gene>
<dbReference type="InterPro" id="IPR000477">
    <property type="entry name" value="RT_dom"/>
</dbReference>
<evidence type="ECO:0000256" key="1">
    <source>
        <dbReference type="SAM" id="MobiDB-lite"/>
    </source>
</evidence>
<dbReference type="SUPFAM" id="SSF50630">
    <property type="entry name" value="Acid proteases"/>
    <property type="match status" value="1"/>
</dbReference>
<dbReference type="Gene3D" id="2.40.70.10">
    <property type="entry name" value="Acid Proteases"/>
    <property type="match status" value="1"/>
</dbReference>
<dbReference type="EMBL" id="JARKHS020006288">
    <property type="protein sequence ID" value="KAK8782784.1"/>
    <property type="molecule type" value="Genomic_DNA"/>
</dbReference>
<dbReference type="Gene3D" id="3.30.70.270">
    <property type="match status" value="2"/>
</dbReference>
<reference evidence="3 4" key="1">
    <citation type="journal article" date="2023" name="Arcadia Sci">
        <title>De novo assembly of a long-read Amblyomma americanum tick genome.</title>
        <authorList>
            <person name="Chou S."/>
            <person name="Poskanzer K.E."/>
            <person name="Rollins M."/>
            <person name="Thuy-Boun P.S."/>
        </authorList>
    </citation>
    <scope>NUCLEOTIDE SEQUENCE [LARGE SCALE GENOMIC DNA]</scope>
    <source>
        <strain evidence="3">F_SG_1</strain>
        <tissue evidence="3">Salivary glands</tissue>
    </source>
</reference>
<evidence type="ECO:0000313" key="3">
    <source>
        <dbReference type="EMBL" id="KAK8782784.1"/>
    </source>
</evidence>
<dbReference type="SUPFAM" id="SSF56672">
    <property type="entry name" value="DNA/RNA polymerases"/>
    <property type="match status" value="1"/>
</dbReference>
<dbReference type="Proteomes" id="UP001321473">
    <property type="component" value="Unassembled WGS sequence"/>
</dbReference>
<dbReference type="InterPro" id="IPR021109">
    <property type="entry name" value="Peptidase_aspartic_dom_sf"/>
</dbReference>
<dbReference type="CDD" id="cd01647">
    <property type="entry name" value="RT_LTR"/>
    <property type="match status" value="1"/>
</dbReference>
<keyword evidence="4" id="KW-1185">Reference proteome</keyword>
<dbReference type="GO" id="GO:0071897">
    <property type="term" value="P:DNA biosynthetic process"/>
    <property type="evidence" value="ECO:0007669"/>
    <property type="project" value="UniProtKB-ARBA"/>
</dbReference>
<sequence>MTDAKQHRAQPAAPVTSLLPPPKALDTTGDVWHSWEAWKQEFELFSTATYLDQQPKEVQAATFLISIGEDARKTYSTFVFDAGEDKSDIAVLKRKFEAFYKPALNLAYHEFRFGKRDQKEDEHFNDWLTELRVLAKSCEFGELEERMLRSRIILGMRDKKLQETLLSENASLAKTVEMCRAREHGKEQSEEIHSSKNCQVDVNAVLQMKSRCNKCARVHNSETCPAKGRTCLKCGKRNHFAAACKTKSANLCVKEQKVASLEANSDGQADNFWLQTLSPSSKKDDRWTAIVKIEETPVECKLDTGANCSVISRSQLQKITQKQPENCAVVLNTFFGFQKKATKRSHLHVTGPEGTFETTFFVMEDDIPVTLSGSVAEKLGLIRRIASLEHQELYDVVKPYEDVFSGLGELKGVVYHLKLKPGSQGVVKAARRIPFALEDRVKAELDRMEAAGVVSKVTEPTEWSSHMVTVIKNDKVRICLDPSDLNKALLREHYPMPTLEDIAPSLCGAQYFSTLDAATGFWQIKLDEESSSICTMSTPYGRYRFLRMPFGISSAPEIFQRAMHKVLEGLTGTAVVMDDILVWGRTKEEHDANLVNVLTRCQEHNLKLNKTKCNFLQESVKYLGHVLTRDGLSLDPGRLEDIFHVQAPCNRKELQTFLGMVNFVSRFIPNMSTLTASLRELLKKNAAWVWEDRHQKALKHCAKH</sequence>
<dbReference type="InterPro" id="IPR043128">
    <property type="entry name" value="Rev_trsase/Diguanyl_cyclase"/>
</dbReference>
<accession>A0AAQ4F6L2</accession>
<evidence type="ECO:0000259" key="2">
    <source>
        <dbReference type="PROSITE" id="PS50878"/>
    </source>
</evidence>
<name>A0AAQ4F6L2_AMBAM</name>
<dbReference type="PROSITE" id="PS50878">
    <property type="entry name" value="RT_POL"/>
    <property type="match status" value="1"/>
</dbReference>
<dbReference type="AlphaFoldDB" id="A0AAQ4F6L2"/>
<feature type="region of interest" description="Disordered" evidence="1">
    <location>
        <begin position="1"/>
        <end position="22"/>
    </location>
</feature>
<dbReference type="Pfam" id="PF00078">
    <property type="entry name" value="RVT_1"/>
    <property type="match status" value="1"/>
</dbReference>
<proteinExistence type="predicted"/>
<dbReference type="PANTHER" id="PTHR37984">
    <property type="entry name" value="PROTEIN CBG26694"/>
    <property type="match status" value="1"/>
</dbReference>
<dbReference type="Gene3D" id="3.10.10.10">
    <property type="entry name" value="HIV Type 1 Reverse Transcriptase, subunit A, domain 1"/>
    <property type="match status" value="1"/>
</dbReference>
<evidence type="ECO:0000313" key="4">
    <source>
        <dbReference type="Proteomes" id="UP001321473"/>
    </source>
</evidence>
<dbReference type="InterPro" id="IPR043502">
    <property type="entry name" value="DNA/RNA_pol_sf"/>
</dbReference>
<dbReference type="PANTHER" id="PTHR37984:SF9">
    <property type="entry name" value="INTEGRASE CATALYTIC DOMAIN-CONTAINING PROTEIN"/>
    <property type="match status" value="1"/>
</dbReference>
<comment type="caution">
    <text evidence="3">The sequence shown here is derived from an EMBL/GenBank/DDBJ whole genome shotgun (WGS) entry which is preliminary data.</text>
</comment>
<dbReference type="InterPro" id="IPR050951">
    <property type="entry name" value="Retrovirus_Pol_polyprotein"/>
</dbReference>
<protein>
    <recommendedName>
        <fullName evidence="2">Reverse transcriptase domain-containing protein</fullName>
    </recommendedName>
</protein>
<feature type="domain" description="Reverse transcriptase" evidence="2">
    <location>
        <begin position="451"/>
        <end position="627"/>
    </location>
</feature>